<evidence type="ECO:0000313" key="2">
    <source>
        <dbReference type="Proteomes" id="UP000724874"/>
    </source>
</evidence>
<keyword evidence="2" id="KW-1185">Reference proteome</keyword>
<comment type="caution">
    <text evidence="1">The sequence shown here is derived from an EMBL/GenBank/DDBJ whole genome shotgun (WGS) entry which is preliminary data.</text>
</comment>
<reference evidence="1" key="1">
    <citation type="submission" date="2020-11" db="EMBL/GenBank/DDBJ databases">
        <authorList>
            <consortium name="DOE Joint Genome Institute"/>
            <person name="Ahrendt S."/>
            <person name="Riley R."/>
            <person name="Andreopoulos W."/>
            <person name="LaButti K."/>
            <person name="Pangilinan J."/>
            <person name="Ruiz-duenas F.J."/>
            <person name="Barrasa J.M."/>
            <person name="Sanchez-Garcia M."/>
            <person name="Camarero S."/>
            <person name="Miyauchi S."/>
            <person name="Serrano A."/>
            <person name="Linde D."/>
            <person name="Babiker R."/>
            <person name="Drula E."/>
            <person name="Ayuso-Fernandez I."/>
            <person name="Pacheco R."/>
            <person name="Padilla G."/>
            <person name="Ferreira P."/>
            <person name="Barriuso J."/>
            <person name="Kellner H."/>
            <person name="Castanera R."/>
            <person name="Alfaro M."/>
            <person name="Ramirez L."/>
            <person name="Pisabarro A.G."/>
            <person name="Kuo A."/>
            <person name="Tritt A."/>
            <person name="Lipzen A."/>
            <person name="He G."/>
            <person name="Yan M."/>
            <person name="Ng V."/>
            <person name="Cullen D."/>
            <person name="Martin F."/>
            <person name="Rosso M.-N."/>
            <person name="Henrissat B."/>
            <person name="Hibbett D."/>
            <person name="Martinez A.T."/>
            <person name="Grigoriev I.V."/>
        </authorList>
    </citation>
    <scope>NUCLEOTIDE SEQUENCE</scope>
    <source>
        <strain evidence="1">AH 44721</strain>
    </source>
</reference>
<name>A0A9P5TKL0_GYMJU</name>
<accession>A0A9P5TKL0</accession>
<gene>
    <name evidence="1" type="ORF">CPB84DRAFT_1783069</name>
</gene>
<evidence type="ECO:0000313" key="1">
    <source>
        <dbReference type="EMBL" id="KAF8893669.1"/>
    </source>
</evidence>
<proteinExistence type="predicted"/>
<organism evidence="1 2">
    <name type="scientific">Gymnopilus junonius</name>
    <name type="common">Spectacular rustgill mushroom</name>
    <name type="synonym">Gymnopilus spectabilis subsp. junonius</name>
    <dbReference type="NCBI Taxonomy" id="109634"/>
    <lineage>
        <taxon>Eukaryota</taxon>
        <taxon>Fungi</taxon>
        <taxon>Dikarya</taxon>
        <taxon>Basidiomycota</taxon>
        <taxon>Agaricomycotina</taxon>
        <taxon>Agaricomycetes</taxon>
        <taxon>Agaricomycetidae</taxon>
        <taxon>Agaricales</taxon>
        <taxon>Agaricineae</taxon>
        <taxon>Hymenogastraceae</taxon>
        <taxon>Gymnopilus</taxon>
    </lineage>
</organism>
<protein>
    <submittedName>
        <fullName evidence="1">Uncharacterized protein</fullName>
    </submittedName>
</protein>
<dbReference type="EMBL" id="JADNYJ010000066">
    <property type="protein sequence ID" value="KAF8893669.1"/>
    <property type="molecule type" value="Genomic_DNA"/>
</dbReference>
<sequence>MAARRAMLDSSVRWASLAIRTLDDDAAKDLNVLLKWIFGHVPADYNVRLPSPCRLREIGGT</sequence>
<dbReference type="Proteomes" id="UP000724874">
    <property type="component" value="Unassembled WGS sequence"/>
</dbReference>
<dbReference type="AlphaFoldDB" id="A0A9P5TKL0"/>